<dbReference type="VEuPathDB" id="TrichDB:TRFO_21715"/>
<evidence type="ECO:0000256" key="1">
    <source>
        <dbReference type="ARBA" id="ARBA00023054"/>
    </source>
</evidence>
<comment type="caution">
    <text evidence="4">The sequence shown here is derived from an EMBL/GenBank/DDBJ whole genome shotgun (WGS) entry which is preliminary data.</text>
</comment>
<feature type="compositionally biased region" description="Low complexity" evidence="3">
    <location>
        <begin position="881"/>
        <end position="906"/>
    </location>
</feature>
<evidence type="ECO:0000256" key="2">
    <source>
        <dbReference type="SAM" id="Coils"/>
    </source>
</evidence>
<dbReference type="EMBL" id="MLAK01000640">
    <property type="protein sequence ID" value="OHT09392.1"/>
    <property type="molecule type" value="Genomic_DNA"/>
</dbReference>
<sequence length="1055" mass="121539">MEEKKTPPNLGEDTSYIEADFNLIFQQLDGLSYAGKYESIFKNLKSLLIDSHQKNQKLAKTVQFMNQKVIDNATSVQSLLKMSENDTIEIDRYKLEFEKVLSLVSVSQNKEVRAKELCDSLKEKINKLTKVVSEQSVNEDTATQLKLDLLNYQNETKMRQKEMDQLVSDSKNFQHHIEEEIENKENAIITAQNLEDAIRDSDQQYQLIIQSKEQYTQEIGVAKDENTNFTDNADQNVQEISKLKKHLWKLRQTLQHQRSMENEYKVEYENTSHSLQNKIYKKEQITNKNAEIEKKIKYANIRMERSQQEIDNLNAQLKHINHTIENHQKELEEITQKSDIYHQEISELTKKKREYGHTLFEVGRKVTFTEATNLSNTREADSKSRVLQNMSIVVDEAKAVANQAAGLTKLVKSHIATTKKGIQKQDFKSTNLEKEILIFVEKSNGIKVQLLRYEDNANLLQIEIDNAEQLLSHLTKSLDDNEVLNRQTQIERDLIANKITGVEKDNERLEQLVIEKTKAVEDLRKKIDQRTEDIINVHFQTRGLEKQIQSIGSILNITKGLCQQANTTIVGYKAEGQKLRLILDETQKDIKAATAEITNIRSMTNLLRRQVNEKTGSADNESRNVQTLINQLRIKQSAAKQQAEETYVLTQELDKAIAKHDALTKRATMTAKLEVIQIRLAAQLRREQEFCNACVIEFSHPLNVHRYQMMKMMQPDQYKSIQLISYLKTKIEEVKREQIKLDNQKQKLIKKIQANKSNIKSVKITNGENAINVYKNAIAKKEMQLDEMKKEIDQVIQERQEVIETISMLRNKLKQSHITTTNLKKQNQQYLQVPKLHIVTGLDKTRLGGGFSITPDSKQKVQTARFFLTEAKTDENEPISSRDSTPSTTRTKTSSQLSSRKQNSSRINNIVNKTQTPNTSRKPKTNSVLSRPTSTIAYTPNKETEITTSLVKTAEKLSMIEFTPKMKKQKPRSELDKPVKKKTIRTGKTQVKRNDEAKTPRIEFHNSQLSARRSKDETNTQSRPTSRVPEVAIPKNNWKPQSVIKPTVGPYFGPI</sequence>
<evidence type="ECO:0000313" key="4">
    <source>
        <dbReference type="EMBL" id="OHT09392.1"/>
    </source>
</evidence>
<dbReference type="GeneID" id="94836846"/>
<dbReference type="Proteomes" id="UP000179807">
    <property type="component" value="Unassembled WGS sequence"/>
</dbReference>
<evidence type="ECO:0000313" key="5">
    <source>
        <dbReference type="Proteomes" id="UP000179807"/>
    </source>
</evidence>
<dbReference type="PANTHER" id="PTHR32083:SF0">
    <property type="entry name" value="CILIA AND FLAGELLA-ASSOCIATED PROTEIN 58"/>
    <property type="match status" value="1"/>
</dbReference>
<proteinExistence type="predicted"/>
<dbReference type="AlphaFoldDB" id="A0A1J4KEN5"/>
<gene>
    <name evidence="4" type="ORF">TRFO_21715</name>
</gene>
<reference evidence="4" key="1">
    <citation type="submission" date="2016-10" db="EMBL/GenBank/DDBJ databases">
        <authorList>
            <person name="Benchimol M."/>
            <person name="Almeida L.G."/>
            <person name="Vasconcelos A.T."/>
            <person name="Perreira-Neves A."/>
            <person name="Rosa I.A."/>
            <person name="Tasca T."/>
            <person name="Bogo M.R."/>
            <person name="de Souza W."/>
        </authorList>
    </citation>
    <scope>NUCLEOTIDE SEQUENCE [LARGE SCALE GENOMIC DNA]</scope>
    <source>
        <strain evidence="4">K</strain>
    </source>
</reference>
<keyword evidence="5" id="KW-1185">Reference proteome</keyword>
<feature type="region of interest" description="Disordered" evidence="3">
    <location>
        <begin position="985"/>
        <end position="1034"/>
    </location>
</feature>
<feature type="compositionally biased region" description="Basic and acidic residues" evidence="3">
    <location>
        <begin position="992"/>
        <end position="1004"/>
    </location>
</feature>
<feature type="compositionally biased region" description="Polar residues" evidence="3">
    <location>
        <begin position="907"/>
        <end position="938"/>
    </location>
</feature>
<protein>
    <submittedName>
        <fullName evidence="4">Uncharacterized protein</fullName>
    </submittedName>
</protein>
<organism evidence="4 5">
    <name type="scientific">Tritrichomonas foetus</name>
    <dbReference type="NCBI Taxonomy" id="1144522"/>
    <lineage>
        <taxon>Eukaryota</taxon>
        <taxon>Metamonada</taxon>
        <taxon>Parabasalia</taxon>
        <taxon>Tritrichomonadida</taxon>
        <taxon>Tritrichomonadidae</taxon>
        <taxon>Tritrichomonas</taxon>
    </lineage>
</organism>
<dbReference type="OrthoDB" id="264785at2759"/>
<feature type="coiled-coil region" evidence="2">
    <location>
        <begin position="450"/>
        <end position="477"/>
    </location>
</feature>
<dbReference type="RefSeq" id="XP_068362528.1">
    <property type="nucleotide sequence ID" value="XM_068502142.1"/>
</dbReference>
<evidence type="ECO:0000256" key="3">
    <source>
        <dbReference type="SAM" id="MobiDB-lite"/>
    </source>
</evidence>
<dbReference type="GO" id="GO:0005856">
    <property type="term" value="C:cytoskeleton"/>
    <property type="evidence" value="ECO:0007669"/>
    <property type="project" value="TreeGrafter"/>
</dbReference>
<accession>A0A1J4KEN5</accession>
<keyword evidence="1 2" id="KW-0175">Coiled coil</keyword>
<dbReference type="PANTHER" id="PTHR32083">
    <property type="entry name" value="CILIA AND FLAGELLA-ASSOCIATED PROTEIN 58-RELATED"/>
    <property type="match status" value="1"/>
</dbReference>
<feature type="region of interest" description="Disordered" evidence="3">
    <location>
        <begin position="870"/>
        <end position="941"/>
    </location>
</feature>
<feature type="coiled-coil region" evidence="2">
    <location>
        <begin position="177"/>
        <end position="204"/>
    </location>
</feature>
<feature type="coiled-coil region" evidence="2">
    <location>
        <begin position="282"/>
        <end position="351"/>
    </location>
</feature>
<name>A0A1J4KEN5_9EUKA</name>
<feature type="coiled-coil region" evidence="2">
    <location>
        <begin position="727"/>
        <end position="812"/>
    </location>
</feature>